<dbReference type="AlphaFoldDB" id="A0A2P2QM36"/>
<name>A0A2P2QM36_RHIMU</name>
<protein>
    <submittedName>
        <fullName evidence="1">Uncharacterized protein</fullName>
    </submittedName>
</protein>
<dbReference type="EMBL" id="GGEC01087578">
    <property type="protein sequence ID" value="MBX68062.1"/>
    <property type="molecule type" value="Transcribed_RNA"/>
</dbReference>
<organism evidence="1">
    <name type="scientific">Rhizophora mucronata</name>
    <name type="common">Asiatic mangrove</name>
    <dbReference type="NCBI Taxonomy" id="61149"/>
    <lineage>
        <taxon>Eukaryota</taxon>
        <taxon>Viridiplantae</taxon>
        <taxon>Streptophyta</taxon>
        <taxon>Embryophyta</taxon>
        <taxon>Tracheophyta</taxon>
        <taxon>Spermatophyta</taxon>
        <taxon>Magnoliopsida</taxon>
        <taxon>eudicotyledons</taxon>
        <taxon>Gunneridae</taxon>
        <taxon>Pentapetalae</taxon>
        <taxon>rosids</taxon>
        <taxon>fabids</taxon>
        <taxon>Malpighiales</taxon>
        <taxon>Rhizophoraceae</taxon>
        <taxon>Rhizophora</taxon>
    </lineage>
</organism>
<evidence type="ECO:0000313" key="1">
    <source>
        <dbReference type="EMBL" id="MBX68062.1"/>
    </source>
</evidence>
<accession>A0A2P2QM36</accession>
<sequence>MVDKAFEDLQINSTNKPKWKNLIPVPKWYN</sequence>
<reference evidence="1" key="1">
    <citation type="submission" date="2018-02" db="EMBL/GenBank/DDBJ databases">
        <title>Rhizophora mucronata_Transcriptome.</title>
        <authorList>
            <person name="Meera S.P."/>
            <person name="Sreeshan A."/>
            <person name="Augustine A."/>
        </authorList>
    </citation>
    <scope>NUCLEOTIDE SEQUENCE</scope>
    <source>
        <tissue evidence="1">Leaf</tissue>
    </source>
</reference>
<proteinExistence type="predicted"/>